<evidence type="ECO:0000259" key="2">
    <source>
        <dbReference type="Pfam" id="PF18802"/>
    </source>
</evidence>
<organism evidence="3 4">
    <name type="scientific">Puccinia coronata f. sp. avenae</name>
    <dbReference type="NCBI Taxonomy" id="200324"/>
    <lineage>
        <taxon>Eukaryota</taxon>
        <taxon>Fungi</taxon>
        <taxon>Dikarya</taxon>
        <taxon>Basidiomycota</taxon>
        <taxon>Pucciniomycotina</taxon>
        <taxon>Pucciniomycetes</taxon>
        <taxon>Pucciniales</taxon>
        <taxon>Pucciniaceae</taxon>
        <taxon>Puccinia</taxon>
    </lineage>
</organism>
<keyword evidence="4" id="KW-1185">Reference proteome</keyword>
<comment type="caution">
    <text evidence="3">The sequence shown here is derived from an EMBL/GenBank/DDBJ whole genome shotgun (WGS) entry which is preliminary data.</text>
</comment>
<evidence type="ECO:0000256" key="1">
    <source>
        <dbReference type="SAM" id="MobiDB-lite"/>
    </source>
</evidence>
<dbReference type="PANTHER" id="PTHR33096">
    <property type="entry name" value="CXC2 DOMAIN-CONTAINING PROTEIN"/>
    <property type="match status" value="1"/>
</dbReference>
<dbReference type="AlphaFoldDB" id="A0A2N5SV81"/>
<accession>A0A2N5SV81</accession>
<dbReference type="OrthoDB" id="2507164at2759"/>
<dbReference type="STRING" id="200324.A0A2N5SV81"/>
<dbReference type="PANTHER" id="PTHR33096:SF1">
    <property type="entry name" value="CXC1-LIKE CYSTEINE CLUSTER ASSOCIATED WITH KDZ TRANSPOSASES DOMAIN-CONTAINING PROTEIN"/>
    <property type="match status" value="1"/>
</dbReference>
<dbReference type="Pfam" id="PF18802">
    <property type="entry name" value="CxC1"/>
    <property type="match status" value="1"/>
</dbReference>
<evidence type="ECO:0000313" key="3">
    <source>
        <dbReference type="EMBL" id="PLW17144.1"/>
    </source>
</evidence>
<gene>
    <name evidence="3" type="ORF">PCANC_11789</name>
</gene>
<dbReference type="InterPro" id="IPR040521">
    <property type="entry name" value="KDZ"/>
</dbReference>
<dbReference type="InterPro" id="IPR041320">
    <property type="entry name" value="CxC1"/>
</dbReference>
<feature type="compositionally biased region" description="Basic and acidic residues" evidence="1">
    <location>
        <begin position="32"/>
        <end position="44"/>
    </location>
</feature>
<feature type="domain" description="CxC1-like cysteine cluster associated with KDZ transposases" evidence="2">
    <location>
        <begin position="213"/>
        <end position="316"/>
    </location>
</feature>
<proteinExistence type="predicted"/>
<dbReference type="Pfam" id="PF18758">
    <property type="entry name" value="KDZ"/>
    <property type="match status" value="1"/>
</dbReference>
<reference evidence="3 4" key="1">
    <citation type="submission" date="2017-11" db="EMBL/GenBank/DDBJ databases">
        <title>De novo assembly and phasing of dikaryotic genomes from two isolates of Puccinia coronata f. sp. avenae, the causal agent of oat crown rust.</title>
        <authorList>
            <person name="Miller M.E."/>
            <person name="Zhang Y."/>
            <person name="Omidvar V."/>
            <person name="Sperschneider J."/>
            <person name="Schwessinger B."/>
            <person name="Raley C."/>
            <person name="Palmer J.M."/>
            <person name="Garnica D."/>
            <person name="Upadhyaya N."/>
            <person name="Rathjen J."/>
            <person name="Taylor J.M."/>
            <person name="Park R.F."/>
            <person name="Dodds P.N."/>
            <person name="Hirsch C.D."/>
            <person name="Kianian S.F."/>
            <person name="Figueroa M."/>
        </authorList>
    </citation>
    <scope>NUCLEOTIDE SEQUENCE [LARGE SCALE GENOMIC DNA]</scope>
    <source>
        <strain evidence="3">12NC29</strain>
    </source>
</reference>
<protein>
    <recommendedName>
        <fullName evidence="2">CxC1-like cysteine cluster associated with KDZ transposases domain-containing protein</fullName>
    </recommendedName>
</protein>
<dbReference type="EMBL" id="PGCJ01000855">
    <property type="protein sequence ID" value="PLW17144.1"/>
    <property type="molecule type" value="Genomic_DNA"/>
</dbReference>
<feature type="region of interest" description="Disordered" evidence="1">
    <location>
        <begin position="32"/>
        <end position="51"/>
    </location>
</feature>
<dbReference type="Proteomes" id="UP000235388">
    <property type="component" value="Unassembled WGS sequence"/>
</dbReference>
<name>A0A2N5SV81_9BASI</name>
<evidence type="ECO:0000313" key="4">
    <source>
        <dbReference type="Proteomes" id="UP000235388"/>
    </source>
</evidence>
<sequence length="706" mass="79961">MGDPTFRRIPRQATLTLLQALPTFEERVQYQSEHGDTIIRDKKQTPPKPRSQGDLIVIPQLFWAGGGCSTLPPFLTCQQHRAQLASPPLPRAAAQPHSAASIAAPKIATGTVYFQHEAARINQSLQIGQQYGMVALPNQATGPQLNPSYQVNADPYPALPDDLPPSSHVPTSHARYHRLRWYAEARERRMAEWAKIENEAAATFLWCQLQTRNWTTNTHPSTTVPFTCVCPPSHVTKRAVDLIDISSRYTSFPIEFCKCIPDVIRLMYHGYIGSSVKIPRTGFSIPLIQLHHHIWQASTISALAFTKALTSFLDGQHKQPLLGRGTRKSRQLRLPFTHSTDLYSRILILKDTLYQDGLNFTTDQRWSEKCPRCFGPREQEVKLDPHEPDFILAMDGNSQQRHYAHASKDSPTDCQYLPLFLPPCQIKPHVLAVEATEANVADVEDPCAESHKVADDERDGTTWEKCDDSGLFATACRHNVPLLYANVYKSGEKLYYPISLLEKIMSDFPQSKFGILYDIGCQLETHITKRDCSVKYNPRLNDWWGLSDGEGLERLWSFLSTLVAPLHVSSRLHRLVGIHGRSQYYTRGLNEACGEWLRAKLDTANQKTVDAQQNLARLIAMRNPSGANGERYTNAFFKEQWAREQAYHCKSCVSYRQKQKKELGRLLCLQEELETAWSTESMTPREGIARAKTVSQLVHDIAHQRA</sequence>